<name>A0ABV9FAQ1_9BACL</name>
<evidence type="ECO:0000256" key="2">
    <source>
        <dbReference type="SAM" id="Coils"/>
    </source>
</evidence>
<comment type="similarity">
    <text evidence="1">Belongs to the membrane fusion protein (MFP) (TC 8.A.1) family.</text>
</comment>
<feature type="domain" description="YknX-like C-terminal permuted SH3-like" evidence="4">
    <location>
        <begin position="329"/>
        <end position="396"/>
    </location>
</feature>
<comment type="caution">
    <text evidence="5">The sequence shown here is derived from an EMBL/GenBank/DDBJ whole genome shotgun (WGS) entry which is preliminary data.</text>
</comment>
<dbReference type="PANTHER" id="PTHR30469:SF33">
    <property type="entry name" value="SLR1207 PROTEIN"/>
    <property type="match status" value="1"/>
</dbReference>
<dbReference type="Gene3D" id="2.40.420.20">
    <property type="match status" value="1"/>
</dbReference>
<dbReference type="RefSeq" id="WP_378093558.1">
    <property type="nucleotide sequence ID" value="NZ_JBHSEP010000003.1"/>
</dbReference>
<dbReference type="EMBL" id="JBHSEP010000003">
    <property type="protein sequence ID" value="MFC4597890.1"/>
    <property type="molecule type" value="Genomic_DNA"/>
</dbReference>
<dbReference type="Gene3D" id="1.10.287.470">
    <property type="entry name" value="Helix hairpin bin"/>
    <property type="match status" value="1"/>
</dbReference>
<evidence type="ECO:0000256" key="1">
    <source>
        <dbReference type="ARBA" id="ARBA00009477"/>
    </source>
</evidence>
<dbReference type="PROSITE" id="PS51257">
    <property type="entry name" value="PROKAR_LIPOPROTEIN"/>
    <property type="match status" value="1"/>
</dbReference>
<accession>A0ABV9FAQ1</accession>
<keyword evidence="3" id="KW-0732">Signal</keyword>
<dbReference type="NCBIfam" id="TIGR01730">
    <property type="entry name" value="RND_mfp"/>
    <property type="match status" value="1"/>
</dbReference>
<organism evidence="5 6">
    <name type="scientific">Cohnella hongkongensis</name>
    <dbReference type="NCBI Taxonomy" id="178337"/>
    <lineage>
        <taxon>Bacteria</taxon>
        <taxon>Bacillati</taxon>
        <taxon>Bacillota</taxon>
        <taxon>Bacilli</taxon>
        <taxon>Bacillales</taxon>
        <taxon>Paenibacillaceae</taxon>
        <taxon>Cohnella</taxon>
    </lineage>
</organism>
<feature type="signal peptide" evidence="3">
    <location>
        <begin position="1"/>
        <end position="37"/>
    </location>
</feature>
<evidence type="ECO:0000256" key="3">
    <source>
        <dbReference type="SAM" id="SignalP"/>
    </source>
</evidence>
<dbReference type="Gene3D" id="2.40.50.100">
    <property type="match status" value="1"/>
</dbReference>
<dbReference type="InterPro" id="IPR006143">
    <property type="entry name" value="RND_pump_MFP"/>
</dbReference>
<feature type="coiled-coil region" evidence="2">
    <location>
        <begin position="165"/>
        <end position="208"/>
    </location>
</feature>
<sequence>MKKRNILRSVRVKATAIGLLAVCASLMAGCAASSPQAADTEGDAAPRIKVETVGRAVIGEPREQIAEVSASMRSDVFAESGGILVKLLKRSGERVEAGDAIAEFESKNGRIERERARAALKNAESSLSLSTAELSANRLQLANTVEKLQNLLKQQTIDGVEGEALNETKRSLQAAMKQLDALNGDASISALESQVEAARLALEQAESAWNGGRLIAPASGVLTDVKAEEGMTVQPGSLFGIVQNTDKVRLKAQLTEASAQLVQGKKELAFMPTGGEGSPRKATVIHLAEVPDAATRLYALELEADNSDGSLKPASRAHLQLTTPEEENVLVVPSLGVVREGRDTFVFVANGSQAEKREVRLGRINGTVQEVLSGLQEGERLIVSGQHALEDGQSIQP</sequence>
<proteinExistence type="inferred from homology"/>
<protein>
    <submittedName>
        <fullName evidence="5">Efflux RND transporter periplasmic adaptor subunit</fullName>
    </submittedName>
</protein>
<evidence type="ECO:0000313" key="6">
    <source>
        <dbReference type="Proteomes" id="UP001596028"/>
    </source>
</evidence>
<feature type="chain" id="PRO_5046085133" evidence="3">
    <location>
        <begin position="38"/>
        <end position="397"/>
    </location>
</feature>
<evidence type="ECO:0000259" key="4">
    <source>
        <dbReference type="Pfam" id="PF25989"/>
    </source>
</evidence>
<dbReference type="Pfam" id="PF25989">
    <property type="entry name" value="YknX_C"/>
    <property type="match status" value="1"/>
</dbReference>
<dbReference type="Gene3D" id="2.40.30.170">
    <property type="match status" value="1"/>
</dbReference>
<reference evidence="6" key="1">
    <citation type="journal article" date="2019" name="Int. J. Syst. Evol. Microbiol.">
        <title>The Global Catalogue of Microorganisms (GCM) 10K type strain sequencing project: providing services to taxonomists for standard genome sequencing and annotation.</title>
        <authorList>
            <consortium name="The Broad Institute Genomics Platform"/>
            <consortium name="The Broad Institute Genome Sequencing Center for Infectious Disease"/>
            <person name="Wu L."/>
            <person name="Ma J."/>
        </authorList>
    </citation>
    <scope>NUCLEOTIDE SEQUENCE [LARGE SCALE GENOMIC DNA]</scope>
    <source>
        <strain evidence="6">CCUG 49571</strain>
    </source>
</reference>
<keyword evidence="2" id="KW-0175">Coiled coil</keyword>
<dbReference type="PANTHER" id="PTHR30469">
    <property type="entry name" value="MULTIDRUG RESISTANCE PROTEIN MDTA"/>
    <property type="match status" value="1"/>
</dbReference>
<dbReference type="SUPFAM" id="SSF111369">
    <property type="entry name" value="HlyD-like secretion proteins"/>
    <property type="match status" value="1"/>
</dbReference>
<dbReference type="InterPro" id="IPR058637">
    <property type="entry name" value="YknX-like_C"/>
</dbReference>
<gene>
    <name evidence="5" type="ORF">ACFO3S_06525</name>
</gene>
<evidence type="ECO:0000313" key="5">
    <source>
        <dbReference type="EMBL" id="MFC4597890.1"/>
    </source>
</evidence>
<dbReference type="Proteomes" id="UP001596028">
    <property type="component" value="Unassembled WGS sequence"/>
</dbReference>
<keyword evidence="6" id="KW-1185">Reference proteome</keyword>